<reference evidence="1 2" key="1">
    <citation type="journal article" date="2021" name="Nat. Plants">
        <title>The Taxus genome provides insights into paclitaxel biosynthesis.</title>
        <authorList>
            <person name="Xiong X."/>
            <person name="Gou J."/>
            <person name="Liao Q."/>
            <person name="Li Y."/>
            <person name="Zhou Q."/>
            <person name="Bi G."/>
            <person name="Li C."/>
            <person name="Du R."/>
            <person name="Wang X."/>
            <person name="Sun T."/>
            <person name="Guo L."/>
            <person name="Liang H."/>
            <person name="Lu P."/>
            <person name="Wu Y."/>
            <person name="Zhang Z."/>
            <person name="Ro D.K."/>
            <person name="Shang Y."/>
            <person name="Huang S."/>
            <person name="Yan J."/>
        </authorList>
    </citation>
    <scope>NUCLEOTIDE SEQUENCE [LARGE SCALE GENOMIC DNA]</scope>
    <source>
        <strain evidence="1">Ta-2019</strain>
    </source>
</reference>
<dbReference type="Proteomes" id="UP000824469">
    <property type="component" value="Unassembled WGS sequence"/>
</dbReference>
<sequence>DADEWQRAARVSLFNHHCKMLKLNDLKDKLIEQSSMLVQKDTTLALISLPIQIQSERHQQLLQKLVKIAREKANRASSGQLQVICIKKFKTDGQRPTEEEEEESIREVLKWLPEGSCAIPSTDTRRYSVIQFIFFSEFGNSASGKLGCFMADMWVDNQELQGFDSFKIIPEDKISEKIPQKLPAPQSLSEENDIPNEIGECIKLIARESHTGKNMYEMFALALRRANIDNFTHKEGKVRVDHLEGKVVGLIMCDPNSIEFATLQQICTDLLQQHPNFQGIWIPLLKNGDFGFGTYKRTIDCMPWVTLPDPKLVTIKDKNPCIFIFDKEGKIVNQNALSLMMAWGTNAYPFTQLKINEVISNVHTSSSLDFMLKDVHFFDQQGEEEKKESINNKKGNTKLVFLYAEPPSSKLKMKSKLKQLLQIHKDVTILYVGHFSSLDEDNVMELEKVYKDVTDNMSWPKLSFWDM</sequence>
<dbReference type="GO" id="GO:0010088">
    <property type="term" value="P:phloem development"/>
    <property type="evidence" value="ECO:0007669"/>
    <property type="project" value="InterPro"/>
</dbReference>
<keyword evidence="2" id="KW-1185">Reference proteome</keyword>
<dbReference type="PANTHER" id="PTHR33232:SF20">
    <property type="entry name" value="PROTEIN SIEVE ELEMENT OCCLUSION B-LIKE"/>
    <property type="match status" value="1"/>
</dbReference>
<dbReference type="PANTHER" id="PTHR33232">
    <property type="entry name" value="PROTEIN SIEVE ELEMENT OCCLUSION B-LIKE"/>
    <property type="match status" value="1"/>
</dbReference>
<evidence type="ECO:0000313" key="2">
    <source>
        <dbReference type="Proteomes" id="UP000824469"/>
    </source>
</evidence>
<dbReference type="InterPro" id="IPR039299">
    <property type="entry name" value="SEOA"/>
</dbReference>
<comment type="caution">
    <text evidence="1">The sequence shown here is derived from an EMBL/GenBank/DDBJ whole genome shotgun (WGS) entry which is preliminary data.</text>
</comment>
<dbReference type="AlphaFoldDB" id="A0AA38C6F1"/>
<dbReference type="EMBL" id="JAHRHJ020000011">
    <property type="protein sequence ID" value="KAH9295491.1"/>
    <property type="molecule type" value="Genomic_DNA"/>
</dbReference>
<feature type="non-terminal residue" evidence="1">
    <location>
        <position position="1"/>
    </location>
</feature>
<gene>
    <name evidence="1" type="ORF">KI387_039079</name>
</gene>
<name>A0AA38C6F1_TAXCH</name>
<feature type="non-terminal residue" evidence="1">
    <location>
        <position position="467"/>
    </location>
</feature>
<organism evidence="1 2">
    <name type="scientific">Taxus chinensis</name>
    <name type="common">Chinese yew</name>
    <name type="synonym">Taxus wallichiana var. chinensis</name>
    <dbReference type="NCBI Taxonomy" id="29808"/>
    <lineage>
        <taxon>Eukaryota</taxon>
        <taxon>Viridiplantae</taxon>
        <taxon>Streptophyta</taxon>
        <taxon>Embryophyta</taxon>
        <taxon>Tracheophyta</taxon>
        <taxon>Spermatophyta</taxon>
        <taxon>Pinopsida</taxon>
        <taxon>Pinidae</taxon>
        <taxon>Conifers II</taxon>
        <taxon>Cupressales</taxon>
        <taxon>Taxaceae</taxon>
        <taxon>Taxus</taxon>
    </lineage>
</organism>
<evidence type="ECO:0000313" key="1">
    <source>
        <dbReference type="EMBL" id="KAH9295491.1"/>
    </source>
</evidence>
<protein>
    <submittedName>
        <fullName evidence="1">Uncharacterized protein</fullName>
    </submittedName>
</protein>
<proteinExistence type="predicted"/>
<accession>A0AA38C6F1</accession>